<dbReference type="Pfam" id="PF13561">
    <property type="entry name" value="adh_short_C2"/>
    <property type="match status" value="1"/>
</dbReference>
<dbReference type="InterPro" id="IPR036291">
    <property type="entry name" value="NAD(P)-bd_dom_sf"/>
</dbReference>
<dbReference type="FunFam" id="3.40.50.720:FF:000084">
    <property type="entry name" value="Short-chain dehydrogenase reductase"/>
    <property type="match status" value="1"/>
</dbReference>
<dbReference type="STRING" id="313595.P700755_003210"/>
<reference evidence="3" key="2">
    <citation type="submission" date="2012-09" db="EMBL/GenBank/DDBJ databases">
        <title>The complete sequence of Psychroflexus torquis an extreme psychrophile from sea-ice that is stimulated by light.</title>
        <authorList>
            <person name="Feng S."/>
            <person name="Powell S.M."/>
            <person name="Bowman J.P."/>
        </authorList>
    </citation>
    <scope>NUCLEOTIDE SEQUENCE [LARGE SCALE GENOMIC DNA]</scope>
    <source>
        <strain evidence="3">ATCC 700755</strain>
    </source>
</reference>
<dbReference type="RefSeq" id="WP_015025410.1">
    <property type="nucleotide sequence ID" value="NC_018721.1"/>
</dbReference>
<name>K4IWL2_PSYTT</name>
<dbReference type="EMBL" id="CP003879">
    <property type="protein sequence ID" value="AFU69860.1"/>
    <property type="molecule type" value="Genomic_DNA"/>
</dbReference>
<sequence length="251" mass="26570">MDLQLKGKNAIITGGSKGIGKSIALHLAEEGVNIAICARGKEALQKTKNELLEKGVKVFTQTCDVGDSEQFNLFLTAVKNEFGSVDILVNNASALTMGDEYQDWEASLQIDLMASVRATKKVVPWMSESGSGNILFISSVSGLESGSPPAYAAAKAALISYSKTMAVQLAPQHIRVNTIAPGAIEFEGGLWEMIKENNRPFYDMAIDASPLGRLGTPDEIAKVATFLVSSCASLVTGTCLAIDGGSHKSNL</sequence>
<gene>
    <name evidence="3" type="ordered locus">P700755_003210</name>
</gene>
<reference evidence="3" key="1">
    <citation type="submission" date="2006-03" db="EMBL/GenBank/DDBJ databases">
        <authorList>
            <person name="Bowman J."/>
            <person name="Ferriera S."/>
            <person name="Johnson J."/>
            <person name="Kravitz S."/>
            <person name="Halpern A."/>
            <person name="Remington K."/>
            <person name="Beeson K."/>
            <person name="Tran B."/>
            <person name="Rogers Y.-H."/>
            <person name="Friedman R."/>
            <person name="Venter J.C."/>
        </authorList>
    </citation>
    <scope>NUCLEOTIDE SEQUENCE [LARGE SCALE GENOMIC DNA]</scope>
    <source>
        <strain evidence="3">ATCC 700755</strain>
    </source>
</reference>
<dbReference type="AlphaFoldDB" id="K4IWL2"/>
<accession>K4IWL2</accession>
<dbReference type="PANTHER" id="PTHR42760:SF133">
    <property type="entry name" value="3-OXOACYL-[ACYL-CARRIER-PROTEIN] REDUCTASE"/>
    <property type="match status" value="1"/>
</dbReference>
<dbReference type="InterPro" id="IPR002347">
    <property type="entry name" value="SDR_fam"/>
</dbReference>
<proteinExistence type="inferred from homology"/>
<dbReference type="PRINTS" id="PR00081">
    <property type="entry name" value="GDHRDH"/>
</dbReference>
<comment type="similarity">
    <text evidence="1">Belongs to the short-chain dehydrogenases/reductases (SDR) family.</text>
</comment>
<dbReference type="OrthoDB" id="9775296at2"/>
<dbReference type="Gene3D" id="3.40.50.720">
    <property type="entry name" value="NAD(P)-binding Rossmann-like Domain"/>
    <property type="match status" value="1"/>
</dbReference>
<dbReference type="HOGENOM" id="CLU_010194_1_2_10"/>
<organism evidence="3 4">
    <name type="scientific">Psychroflexus torquis (strain ATCC 700755 / CIP 106069 / ACAM 623)</name>
    <dbReference type="NCBI Taxonomy" id="313595"/>
    <lineage>
        <taxon>Bacteria</taxon>
        <taxon>Pseudomonadati</taxon>
        <taxon>Bacteroidota</taxon>
        <taxon>Flavobacteriia</taxon>
        <taxon>Flavobacteriales</taxon>
        <taxon>Flavobacteriaceae</taxon>
        <taxon>Psychroflexus</taxon>
    </lineage>
</organism>
<evidence type="ECO:0000313" key="4">
    <source>
        <dbReference type="Proteomes" id="UP000008514"/>
    </source>
</evidence>
<keyword evidence="2" id="KW-0560">Oxidoreductase</keyword>
<evidence type="ECO:0000313" key="3">
    <source>
        <dbReference type="EMBL" id="AFU69860.1"/>
    </source>
</evidence>
<dbReference type="eggNOG" id="COG1028">
    <property type="taxonomic scope" value="Bacteria"/>
</dbReference>
<protein>
    <submittedName>
        <fullName evidence="3">3-oxoacyl-(Acyl-carrier protein) reductase FabG</fullName>
    </submittedName>
</protein>
<evidence type="ECO:0000256" key="1">
    <source>
        <dbReference type="ARBA" id="ARBA00006484"/>
    </source>
</evidence>
<dbReference type="SUPFAM" id="SSF51735">
    <property type="entry name" value="NAD(P)-binding Rossmann-fold domains"/>
    <property type="match status" value="1"/>
</dbReference>
<dbReference type="KEGG" id="ptq:P700755_003210"/>
<dbReference type="GO" id="GO:0016616">
    <property type="term" value="F:oxidoreductase activity, acting on the CH-OH group of donors, NAD or NADP as acceptor"/>
    <property type="evidence" value="ECO:0007669"/>
    <property type="project" value="TreeGrafter"/>
</dbReference>
<keyword evidence="4" id="KW-1185">Reference proteome</keyword>
<dbReference type="PRINTS" id="PR00080">
    <property type="entry name" value="SDRFAMILY"/>
</dbReference>
<dbReference type="PANTHER" id="PTHR42760">
    <property type="entry name" value="SHORT-CHAIN DEHYDROGENASES/REDUCTASES FAMILY MEMBER"/>
    <property type="match status" value="1"/>
</dbReference>
<dbReference type="Proteomes" id="UP000008514">
    <property type="component" value="Chromosome"/>
</dbReference>
<evidence type="ECO:0000256" key="2">
    <source>
        <dbReference type="ARBA" id="ARBA00023002"/>
    </source>
</evidence>